<protein>
    <recommendedName>
        <fullName evidence="1">DUF659 domain-containing protein</fullName>
    </recommendedName>
</protein>
<dbReference type="SUPFAM" id="SSF53098">
    <property type="entry name" value="Ribonuclease H-like"/>
    <property type="match status" value="1"/>
</dbReference>
<gene>
    <name evidence="2" type="ORF">V6N11_063236</name>
</gene>
<feature type="domain" description="DUF659" evidence="1">
    <location>
        <begin position="17"/>
        <end position="122"/>
    </location>
</feature>
<dbReference type="EMBL" id="JBBPBN010000423">
    <property type="protein sequence ID" value="KAK8486849.1"/>
    <property type="molecule type" value="Genomic_DNA"/>
</dbReference>
<dbReference type="InterPro" id="IPR012337">
    <property type="entry name" value="RNaseH-like_sf"/>
</dbReference>
<dbReference type="Proteomes" id="UP001396334">
    <property type="component" value="Unassembled WGS sequence"/>
</dbReference>
<evidence type="ECO:0000313" key="2">
    <source>
        <dbReference type="EMBL" id="KAK8486849.1"/>
    </source>
</evidence>
<reference evidence="2 3" key="1">
    <citation type="journal article" date="2024" name="G3 (Bethesda)">
        <title>Genome assembly of Hibiscus sabdariffa L. provides insights into metabolisms of medicinal natural products.</title>
        <authorList>
            <person name="Kim T."/>
        </authorList>
    </citation>
    <scope>NUCLEOTIDE SEQUENCE [LARGE SCALE GENOMIC DNA]</scope>
    <source>
        <strain evidence="2">TK-2024</strain>
        <tissue evidence="2">Old leaves</tissue>
    </source>
</reference>
<keyword evidence="3" id="KW-1185">Reference proteome</keyword>
<sequence length="161" mass="18622">MLKAVNQAPKDYKPPLFDQARTTLVDECRRDLEKELTPVKDTWTINGTFIVFDGWRNMKRQPLINVVTSNSSGSMFMNAKDFTGQEKTWANITEFLLESIEEVGSSNMLQVVTDNAANYKDILLSNNKHVDDYAKMEEILVSRWEKMNITMLYLRFDLKAT</sequence>
<organism evidence="2 3">
    <name type="scientific">Hibiscus sabdariffa</name>
    <name type="common">roselle</name>
    <dbReference type="NCBI Taxonomy" id="183260"/>
    <lineage>
        <taxon>Eukaryota</taxon>
        <taxon>Viridiplantae</taxon>
        <taxon>Streptophyta</taxon>
        <taxon>Embryophyta</taxon>
        <taxon>Tracheophyta</taxon>
        <taxon>Spermatophyta</taxon>
        <taxon>Magnoliopsida</taxon>
        <taxon>eudicotyledons</taxon>
        <taxon>Gunneridae</taxon>
        <taxon>Pentapetalae</taxon>
        <taxon>rosids</taxon>
        <taxon>malvids</taxon>
        <taxon>Malvales</taxon>
        <taxon>Malvaceae</taxon>
        <taxon>Malvoideae</taxon>
        <taxon>Hibiscus</taxon>
    </lineage>
</organism>
<dbReference type="Pfam" id="PF04937">
    <property type="entry name" value="DUF659"/>
    <property type="match status" value="1"/>
</dbReference>
<name>A0ABR2A1I1_9ROSI</name>
<evidence type="ECO:0000313" key="3">
    <source>
        <dbReference type="Proteomes" id="UP001396334"/>
    </source>
</evidence>
<evidence type="ECO:0000259" key="1">
    <source>
        <dbReference type="Pfam" id="PF04937"/>
    </source>
</evidence>
<comment type="caution">
    <text evidence="2">The sequence shown here is derived from an EMBL/GenBank/DDBJ whole genome shotgun (WGS) entry which is preliminary data.</text>
</comment>
<dbReference type="InterPro" id="IPR007021">
    <property type="entry name" value="DUF659"/>
</dbReference>
<dbReference type="PANTHER" id="PTHR32166">
    <property type="entry name" value="OSJNBA0013A04.12 PROTEIN"/>
    <property type="match status" value="1"/>
</dbReference>
<dbReference type="PANTHER" id="PTHR32166:SF81">
    <property type="entry name" value="OS06G0658400 PROTEIN"/>
    <property type="match status" value="1"/>
</dbReference>
<proteinExistence type="predicted"/>
<accession>A0ABR2A1I1</accession>